<feature type="domain" description="PAC" evidence="7">
    <location>
        <begin position="83"/>
        <end position="135"/>
    </location>
</feature>
<keyword evidence="9" id="KW-1185">Reference proteome</keyword>
<dbReference type="InterPro" id="IPR002197">
    <property type="entry name" value="HTH_Fis"/>
</dbReference>
<evidence type="ECO:0000256" key="4">
    <source>
        <dbReference type="ARBA" id="ARBA00023163"/>
    </source>
</evidence>
<evidence type="ECO:0000313" key="9">
    <source>
        <dbReference type="Proteomes" id="UP000005496"/>
    </source>
</evidence>
<dbReference type="InterPro" id="IPR002078">
    <property type="entry name" value="Sigma_54_int"/>
</dbReference>
<dbReference type="InterPro" id="IPR000014">
    <property type="entry name" value="PAS"/>
</dbReference>
<feature type="domain" description="Sigma-54 factor interaction" evidence="5">
    <location>
        <begin position="149"/>
        <end position="378"/>
    </location>
</feature>
<proteinExistence type="predicted"/>
<dbReference type="SUPFAM" id="SSF46689">
    <property type="entry name" value="Homeodomain-like"/>
    <property type="match status" value="1"/>
</dbReference>
<dbReference type="SUPFAM" id="SSF52540">
    <property type="entry name" value="P-loop containing nucleoside triphosphate hydrolases"/>
    <property type="match status" value="1"/>
</dbReference>
<reference evidence="8" key="1">
    <citation type="submission" date="2010-05" db="EMBL/GenBank/DDBJ databases">
        <title>The draft genome of Desulfonatronospira thiodismutans ASO3-1.</title>
        <authorList>
            <consortium name="US DOE Joint Genome Institute (JGI-PGF)"/>
            <person name="Lucas S."/>
            <person name="Copeland A."/>
            <person name="Lapidus A."/>
            <person name="Cheng J.-F."/>
            <person name="Bruce D."/>
            <person name="Goodwin L."/>
            <person name="Pitluck S."/>
            <person name="Chertkov O."/>
            <person name="Brettin T."/>
            <person name="Detter J.C."/>
            <person name="Han C."/>
            <person name="Land M.L."/>
            <person name="Hauser L."/>
            <person name="Kyrpides N."/>
            <person name="Mikhailova N."/>
            <person name="Muyzer G."/>
            <person name="Woyke T."/>
        </authorList>
    </citation>
    <scope>NUCLEOTIDE SEQUENCE [LARGE SCALE GENOMIC DNA]</scope>
    <source>
        <strain evidence="8">ASO3-1</strain>
    </source>
</reference>
<dbReference type="Pfam" id="PF02954">
    <property type="entry name" value="HTH_8"/>
    <property type="match status" value="1"/>
</dbReference>
<dbReference type="Gene3D" id="3.30.450.20">
    <property type="entry name" value="PAS domain"/>
    <property type="match status" value="1"/>
</dbReference>
<dbReference type="CDD" id="cd00130">
    <property type="entry name" value="PAS"/>
    <property type="match status" value="1"/>
</dbReference>
<sequence length="464" mass="52695">MLKNQRVNIYCKDIVEIMQEGLLVVAEDGTIQMVNHALENITGYSKEELLGQPCSIFKCDACKLLRQASSGAWCRLFERKEQVKRKCHLMRKDGSYITVLKTAAVLSDDQGQTMGAVEIVTDISEMDRLDRQLRQLTRTLDEESSFQGIVGHSRQMKNLFELVEKAAQSDFPVFICGESGTGKELVAQAIHNLSPRAEQPYIQVNCAALNESLLESELFGHVKGAFTGALQHRKGRFEAAHKGDIFLDEIGDLPMAMQVKLLRVLETKTFERVGDNRTISVDLRFITATNKNLPDLIARGGFREDLFYRINVIPIHLPPLRERKEDVPHLVDFFIKRLSRKNKKNIQGLSPEAMRIFMQYSWPGNVRELKSALEYSYVLAEGDRIRSENLPEYLKDGGNDFQAVDLPPAPAENLQQRQKQELIEALKQSSGNKSQAARLLGINRVTVLNRMRKYGIDLQRDVVY</sequence>
<protein>
    <submittedName>
        <fullName evidence="8">PAS modulated sigma54 specific transcriptional regulator, Fis family</fullName>
    </submittedName>
</protein>
<dbReference type="FunFam" id="3.40.50.300:FF:000006">
    <property type="entry name" value="DNA-binding transcriptional regulator NtrC"/>
    <property type="match status" value="1"/>
</dbReference>
<dbReference type="SUPFAM" id="SSF55785">
    <property type="entry name" value="PYP-like sensor domain (PAS domain)"/>
    <property type="match status" value="1"/>
</dbReference>
<dbReference type="PROSITE" id="PS50113">
    <property type="entry name" value="PAC"/>
    <property type="match status" value="1"/>
</dbReference>
<accession>D6ST15</accession>
<dbReference type="GO" id="GO:0006355">
    <property type="term" value="P:regulation of DNA-templated transcription"/>
    <property type="evidence" value="ECO:0007669"/>
    <property type="project" value="InterPro"/>
</dbReference>
<dbReference type="InterPro" id="IPR000700">
    <property type="entry name" value="PAS-assoc_C"/>
</dbReference>
<organism evidence="8 9">
    <name type="scientific">Desulfonatronospira thiodismutans ASO3-1</name>
    <dbReference type="NCBI Taxonomy" id="555779"/>
    <lineage>
        <taxon>Bacteria</taxon>
        <taxon>Pseudomonadati</taxon>
        <taxon>Thermodesulfobacteriota</taxon>
        <taxon>Desulfovibrionia</taxon>
        <taxon>Desulfovibrionales</taxon>
        <taxon>Desulfonatronovibrionaceae</taxon>
        <taxon>Desulfonatronospira</taxon>
    </lineage>
</organism>
<dbReference type="Gene3D" id="3.40.50.300">
    <property type="entry name" value="P-loop containing nucleotide triphosphate hydrolases"/>
    <property type="match status" value="1"/>
</dbReference>
<gene>
    <name evidence="8" type="ORF">Dthio_PD1170</name>
</gene>
<dbReference type="OrthoDB" id="9763792at2"/>
<keyword evidence="3" id="KW-0805">Transcription regulation</keyword>
<evidence type="ECO:0000313" key="8">
    <source>
        <dbReference type="EMBL" id="EFI33831.1"/>
    </source>
</evidence>
<dbReference type="PROSITE" id="PS50112">
    <property type="entry name" value="PAS"/>
    <property type="match status" value="1"/>
</dbReference>
<dbReference type="Pfam" id="PF00158">
    <property type="entry name" value="Sigma54_activat"/>
    <property type="match status" value="1"/>
</dbReference>
<dbReference type="EMBL" id="ACJN02000003">
    <property type="protein sequence ID" value="EFI33831.1"/>
    <property type="molecule type" value="Genomic_DNA"/>
</dbReference>
<dbReference type="InterPro" id="IPR025662">
    <property type="entry name" value="Sigma_54_int_dom_ATP-bd_1"/>
</dbReference>
<dbReference type="PRINTS" id="PR01590">
    <property type="entry name" value="HTHFIS"/>
</dbReference>
<name>D6ST15_9BACT</name>
<dbReference type="PROSITE" id="PS50045">
    <property type="entry name" value="SIGMA54_INTERACT_4"/>
    <property type="match status" value="1"/>
</dbReference>
<dbReference type="Gene3D" id="1.10.8.60">
    <property type="match status" value="1"/>
</dbReference>
<evidence type="ECO:0000259" key="7">
    <source>
        <dbReference type="PROSITE" id="PS50113"/>
    </source>
</evidence>
<keyword evidence="2" id="KW-0067">ATP-binding</keyword>
<dbReference type="Pfam" id="PF13426">
    <property type="entry name" value="PAS_9"/>
    <property type="match status" value="1"/>
</dbReference>
<dbReference type="InterPro" id="IPR035965">
    <property type="entry name" value="PAS-like_dom_sf"/>
</dbReference>
<dbReference type="Pfam" id="PF25601">
    <property type="entry name" value="AAA_lid_14"/>
    <property type="match status" value="1"/>
</dbReference>
<dbReference type="PANTHER" id="PTHR32071">
    <property type="entry name" value="TRANSCRIPTIONAL REGULATORY PROTEIN"/>
    <property type="match status" value="1"/>
</dbReference>
<evidence type="ECO:0000256" key="3">
    <source>
        <dbReference type="ARBA" id="ARBA00023015"/>
    </source>
</evidence>
<evidence type="ECO:0000256" key="1">
    <source>
        <dbReference type="ARBA" id="ARBA00022741"/>
    </source>
</evidence>
<dbReference type="InterPro" id="IPR058031">
    <property type="entry name" value="AAA_lid_NorR"/>
</dbReference>
<dbReference type="NCBIfam" id="TIGR00229">
    <property type="entry name" value="sensory_box"/>
    <property type="match status" value="1"/>
</dbReference>
<dbReference type="InterPro" id="IPR027417">
    <property type="entry name" value="P-loop_NTPase"/>
</dbReference>
<dbReference type="AlphaFoldDB" id="D6ST15"/>
<dbReference type="Proteomes" id="UP000005496">
    <property type="component" value="Unassembled WGS sequence"/>
</dbReference>
<evidence type="ECO:0000256" key="2">
    <source>
        <dbReference type="ARBA" id="ARBA00022840"/>
    </source>
</evidence>
<dbReference type="CDD" id="cd00009">
    <property type="entry name" value="AAA"/>
    <property type="match status" value="1"/>
</dbReference>
<dbReference type="InterPro" id="IPR009057">
    <property type="entry name" value="Homeodomain-like_sf"/>
</dbReference>
<evidence type="ECO:0000259" key="5">
    <source>
        <dbReference type="PROSITE" id="PS50045"/>
    </source>
</evidence>
<dbReference type="PROSITE" id="PS00675">
    <property type="entry name" value="SIGMA54_INTERACT_1"/>
    <property type="match status" value="1"/>
</dbReference>
<dbReference type="GO" id="GO:0043565">
    <property type="term" value="F:sequence-specific DNA binding"/>
    <property type="evidence" value="ECO:0007669"/>
    <property type="project" value="InterPro"/>
</dbReference>
<dbReference type="Gene3D" id="1.10.10.60">
    <property type="entry name" value="Homeodomain-like"/>
    <property type="match status" value="1"/>
</dbReference>
<dbReference type="GO" id="GO:0005524">
    <property type="term" value="F:ATP binding"/>
    <property type="evidence" value="ECO:0007669"/>
    <property type="project" value="UniProtKB-KW"/>
</dbReference>
<keyword evidence="1" id="KW-0547">Nucleotide-binding</keyword>
<dbReference type="eggNOG" id="COG3829">
    <property type="taxonomic scope" value="Bacteria"/>
</dbReference>
<dbReference type="SMART" id="SM00382">
    <property type="entry name" value="AAA"/>
    <property type="match status" value="1"/>
</dbReference>
<feature type="domain" description="PAS" evidence="6">
    <location>
        <begin position="12"/>
        <end position="52"/>
    </location>
</feature>
<evidence type="ECO:0000259" key="6">
    <source>
        <dbReference type="PROSITE" id="PS50112"/>
    </source>
</evidence>
<dbReference type="RefSeq" id="WP_008871180.1">
    <property type="nucleotide sequence ID" value="NZ_ACJN02000003.1"/>
</dbReference>
<dbReference type="InterPro" id="IPR003593">
    <property type="entry name" value="AAA+_ATPase"/>
</dbReference>
<comment type="caution">
    <text evidence="8">The sequence shown here is derived from an EMBL/GenBank/DDBJ whole genome shotgun (WGS) entry which is preliminary data.</text>
</comment>
<keyword evidence="4" id="KW-0804">Transcription</keyword>